<dbReference type="OrthoDB" id="374045at2759"/>
<dbReference type="AlphaFoldDB" id="A0A7J0GUK0"/>
<dbReference type="GO" id="GO:0004309">
    <property type="term" value="F:exopolyphosphatase activity"/>
    <property type="evidence" value="ECO:0007669"/>
    <property type="project" value="TreeGrafter"/>
</dbReference>
<comment type="caution">
    <text evidence="1">The sequence shown here is derived from an EMBL/GenBank/DDBJ whole genome shotgun (WGS) entry which is preliminary data.</text>
</comment>
<dbReference type="Gene3D" id="3.90.1640.10">
    <property type="entry name" value="inorganic pyrophosphatase (n-terminal core)"/>
    <property type="match status" value="1"/>
</dbReference>
<dbReference type="EMBL" id="BJWL01000024">
    <property type="protein sequence ID" value="GFZ14463.1"/>
    <property type="molecule type" value="Genomic_DNA"/>
</dbReference>
<keyword evidence="2" id="KW-1185">Reference proteome</keyword>
<evidence type="ECO:0008006" key="3">
    <source>
        <dbReference type="Google" id="ProtNLM"/>
    </source>
</evidence>
<dbReference type="PANTHER" id="PTHR12112">
    <property type="entry name" value="BNIP - RELATED"/>
    <property type="match status" value="1"/>
</dbReference>
<dbReference type="GO" id="GO:0005737">
    <property type="term" value="C:cytoplasm"/>
    <property type="evidence" value="ECO:0007669"/>
    <property type="project" value="TreeGrafter"/>
</dbReference>
<accession>A0A7J0GUK0</accession>
<reference evidence="1 2" key="1">
    <citation type="submission" date="2019-07" db="EMBL/GenBank/DDBJ databases">
        <title>De Novo Assembly of kiwifruit Actinidia rufa.</title>
        <authorList>
            <person name="Sugita-Konishi S."/>
            <person name="Sato K."/>
            <person name="Mori E."/>
            <person name="Abe Y."/>
            <person name="Kisaki G."/>
            <person name="Hamano K."/>
            <person name="Suezawa K."/>
            <person name="Otani M."/>
            <person name="Fukuda T."/>
            <person name="Manabe T."/>
            <person name="Gomi K."/>
            <person name="Tabuchi M."/>
            <person name="Akimitsu K."/>
            <person name="Kataoka I."/>
        </authorList>
    </citation>
    <scope>NUCLEOTIDE SEQUENCE [LARGE SCALE GENOMIC DNA]</scope>
    <source>
        <strain evidence="2">cv. Fuchu</strain>
    </source>
</reference>
<proteinExistence type="predicted"/>
<dbReference type="Proteomes" id="UP000585474">
    <property type="component" value="Unassembled WGS sequence"/>
</dbReference>
<dbReference type="PANTHER" id="PTHR12112:SF52">
    <property type="entry name" value="DHHA2 DOMAIN-CONTAINING PROTEIN"/>
    <property type="match status" value="1"/>
</dbReference>
<protein>
    <recommendedName>
        <fullName evidence="3">DHHA2 domain-containing protein</fullName>
    </recommendedName>
</protein>
<sequence>MRARDNPFFDGMRRGDAALVDRTTISGLQEKVTNQSIFRSASDNGGRAFRKIVTDAYEKVAYSPSIDSPADIILEPYGRSLPGRWSKMTKTTSSQSPSNLSDLTIDFEEEKRLVKLSSPTDFEATEECRTLTVLARPVIERSYTINKRRTNLSRIPLPPSAAAFYSASSPQIEIVESCESINRLNSYLKATRDDVNAGVPGKFLHAVMGQDLTDVGSVASTIMYAFYLNETLRSNELCTVPVINMKRADLNSHAELKWLLDSCHIDQSSLIFVDEHANLLLITVYYPQDHCIETQEIDKGFLMERIRECPGDPFGGLEGAVSSQEGGGLGILDLVLFNKALLGKWIWRFALGDDKFWCRVIKGKYGILKGAWRTKDISHPHGFSELFALATHQDALVADCWLHSPLEAYEFHYLGEGLMTGRWKLLRIFLGCCEKRTLLVRRMTSGGGRGKAKAYSLCPLSIILLRGLEIPPSLGKGFGGLCLVQSGNSSRAGIMRAAEEVSV</sequence>
<evidence type="ECO:0000313" key="1">
    <source>
        <dbReference type="EMBL" id="GFZ14463.1"/>
    </source>
</evidence>
<organism evidence="1 2">
    <name type="scientific">Actinidia rufa</name>
    <dbReference type="NCBI Taxonomy" id="165716"/>
    <lineage>
        <taxon>Eukaryota</taxon>
        <taxon>Viridiplantae</taxon>
        <taxon>Streptophyta</taxon>
        <taxon>Embryophyta</taxon>
        <taxon>Tracheophyta</taxon>
        <taxon>Spermatophyta</taxon>
        <taxon>Magnoliopsida</taxon>
        <taxon>eudicotyledons</taxon>
        <taxon>Gunneridae</taxon>
        <taxon>Pentapetalae</taxon>
        <taxon>asterids</taxon>
        <taxon>Ericales</taxon>
        <taxon>Actinidiaceae</taxon>
        <taxon>Actinidia</taxon>
    </lineage>
</organism>
<name>A0A7J0GUK0_9ERIC</name>
<gene>
    <name evidence="1" type="ORF">Acr_24g0006530</name>
</gene>
<evidence type="ECO:0000313" key="2">
    <source>
        <dbReference type="Proteomes" id="UP000585474"/>
    </source>
</evidence>